<keyword evidence="1" id="KW-0812">Transmembrane</keyword>
<name>A0A6C0EBK7_9ZZZZ</name>
<feature type="transmembrane region" description="Helical" evidence="1">
    <location>
        <begin position="92"/>
        <end position="116"/>
    </location>
</feature>
<dbReference type="AlphaFoldDB" id="A0A6C0EBK7"/>
<feature type="transmembrane region" description="Helical" evidence="1">
    <location>
        <begin position="34"/>
        <end position="58"/>
    </location>
</feature>
<keyword evidence="1" id="KW-0472">Membrane</keyword>
<organism evidence="2">
    <name type="scientific">viral metagenome</name>
    <dbReference type="NCBI Taxonomy" id="1070528"/>
    <lineage>
        <taxon>unclassified sequences</taxon>
        <taxon>metagenomes</taxon>
        <taxon>organismal metagenomes</taxon>
    </lineage>
</organism>
<evidence type="ECO:0000256" key="1">
    <source>
        <dbReference type="SAM" id="Phobius"/>
    </source>
</evidence>
<reference evidence="2" key="1">
    <citation type="journal article" date="2020" name="Nature">
        <title>Giant virus diversity and host interactions through global metagenomics.</title>
        <authorList>
            <person name="Schulz F."/>
            <person name="Roux S."/>
            <person name="Paez-Espino D."/>
            <person name="Jungbluth S."/>
            <person name="Walsh D.A."/>
            <person name="Denef V.J."/>
            <person name="McMahon K.D."/>
            <person name="Konstantinidis K.T."/>
            <person name="Eloe-Fadrosh E.A."/>
            <person name="Kyrpides N.C."/>
            <person name="Woyke T."/>
        </authorList>
    </citation>
    <scope>NUCLEOTIDE SEQUENCE</scope>
    <source>
        <strain evidence="2">GVMAG-M-3300023179-27</strain>
    </source>
</reference>
<feature type="transmembrane region" description="Helical" evidence="1">
    <location>
        <begin position="6"/>
        <end position="22"/>
    </location>
</feature>
<dbReference type="EMBL" id="MN739791">
    <property type="protein sequence ID" value="QHT26464.1"/>
    <property type="molecule type" value="Genomic_DNA"/>
</dbReference>
<keyword evidence="1" id="KW-1133">Transmembrane helix</keyword>
<evidence type="ECO:0000313" key="2">
    <source>
        <dbReference type="EMBL" id="QHT26464.1"/>
    </source>
</evidence>
<accession>A0A6C0EBK7</accession>
<proteinExistence type="predicted"/>
<sequence length="270" mass="30937">MNYGLEFIMLLFSFLSGIKIMNGNKMFIKNTLDVFMILCELMLQTLAFMVFGSVIMLLCDIMKMNFGELYLMIEKPSQSALKVSYFAFLEKIAYVFGVAILIMCCCICAAHVIEFISNFGLACRMQVTKILKLVKQEPTIENNELNVENVIENNELNVEDVKCKWNILLDRIDIIITGDRINRYGTKTNRYTINFTEDNIAKLKTLANTWKDIIADRSLENIHFIGEIGFGLRSVKGKVAVLDNEGVICDFIREDDFEELMNGLNKCDFI</sequence>
<protein>
    <submittedName>
        <fullName evidence="2">Uncharacterized protein</fullName>
    </submittedName>
</protein>